<dbReference type="SMART" id="SM00387">
    <property type="entry name" value="HATPase_c"/>
    <property type="match status" value="1"/>
</dbReference>
<dbReference type="AlphaFoldDB" id="A0A3N6LP73"/>
<dbReference type="PANTHER" id="PTHR43711">
    <property type="entry name" value="TWO-COMPONENT HISTIDINE KINASE"/>
    <property type="match status" value="1"/>
</dbReference>
<organism evidence="8 9">
    <name type="scientific">Natrarchaeobius halalkaliphilus</name>
    <dbReference type="NCBI Taxonomy" id="1679091"/>
    <lineage>
        <taxon>Archaea</taxon>
        <taxon>Methanobacteriati</taxon>
        <taxon>Methanobacteriota</taxon>
        <taxon>Stenosarchaea group</taxon>
        <taxon>Halobacteria</taxon>
        <taxon>Halobacteriales</taxon>
        <taxon>Natrialbaceae</taxon>
        <taxon>Natrarchaeobius</taxon>
    </lineage>
</organism>
<keyword evidence="9" id="KW-1185">Reference proteome</keyword>
<dbReference type="SUPFAM" id="SSF47384">
    <property type="entry name" value="Homodimeric domain of signal transducing histidine kinase"/>
    <property type="match status" value="1"/>
</dbReference>
<dbReference type="PANTHER" id="PTHR43711:SF1">
    <property type="entry name" value="HISTIDINE KINASE 1"/>
    <property type="match status" value="1"/>
</dbReference>
<evidence type="ECO:0000313" key="8">
    <source>
        <dbReference type="EMBL" id="RQG91223.1"/>
    </source>
</evidence>
<keyword evidence="3" id="KW-0597">Phosphoprotein</keyword>
<accession>A0A3N6LP73</accession>
<evidence type="ECO:0000256" key="1">
    <source>
        <dbReference type="ARBA" id="ARBA00000085"/>
    </source>
</evidence>
<dbReference type="EMBL" id="REFY01000002">
    <property type="protein sequence ID" value="RQG91223.1"/>
    <property type="molecule type" value="Genomic_DNA"/>
</dbReference>
<dbReference type="GO" id="GO:0000155">
    <property type="term" value="F:phosphorelay sensor kinase activity"/>
    <property type="evidence" value="ECO:0007669"/>
    <property type="project" value="InterPro"/>
</dbReference>
<dbReference type="InterPro" id="IPR050736">
    <property type="entry name" value="Sensor_HK_Regulatory"/>
</dbReference>
<dbReference type="RefSeq" id="WP_124177339.1">
    <property type="nucleotide sequence ID" value="NZ_REFY01000002.1"/>
</dbReference>
<dbReference type="CDD" id="cd00075">
    <property type="entry name" value="HATPase"/>
    <property type="match status" value="1"/>
</dbReference>
<name>A0A3N6LP73_9EURY</name>
<dbReference type="PRINTS" id="PR00344">
    <property type="entry name" value="BCTRLSENSOR"/>
</dbReference>
<dbReference type="Gene3D" id="1.10.287.130">
    <property type="match status" value="1"/>
</dbReference>
<feature type="domain" description="Histidine kinase" evidence="7">
    <location>
        <begin position="146"/>
        <end position="338"/>
    </location>
</feature>
<dbReference type="InterPro" id="IPR005467">
    <property type="entry name" value="His_kinase_dom"/>
</dbReference>
<dbReference type="SUPFAM" id="SSF55874">
    <property type="entry name" value="ATPase domain of HSP90 chaperone/DNA topoisomerase II/histidine kinase"/>
    <property type="match status" value="1"/>
</dbReference>
<evidence type="ECO:0000256" key="2">
    <source>
        <dbReference type="ARBA" id="ARBA00012438"/>
    </source>
</evidence>
<dbReference type="EC" id="2.7.13.3" evidence="2"/>
<dbReference type="PROSITE" id="PS50109">
    <property type="entry name" value="HIS_KIN"/>
    <property type="match status" value="1"/>
</dbReference>
<dbReference type="Pfam" id="PF00512">
    <property type="entry name" value="HisKA"/>
    <property type="match status" value="1"/>
</dbReference>
<evidence type="ECO:0000256" key="6">
    <source>
        <dbReference type="ARBA" id="ARBA00023012"/>
    </source>
</evidence>
<evidence type="ECO:0000256" key="4">
    <source>
        <dbReference type="ARBA" id="ARBA00022679"/>
    </source>
</evidence>
<evidence type="ECO:0000256" key="3">
    <source>
        <dbReference type="ARBA" id="ARBA00022553"/>
    </source>
</evidence>
<dbReference type="CDD" id="cd00082">
    <property type="entry name" value="HisKA"/>
    <property type="match status" value="1"/>
</dbReference>
<dbReference type="InterPro" id="IPR004358">
    <property type="entry name" value="Sig_transdc_His_kin-like_C"/>
</dbReference>
<evidence type="ECO:0000313" key="9">
    <source>
        <dbReference type="Proteomes" id="UP000273828"/>
    </source>
</evidence>
<gene>
    <name evidence="8" type="ORF">EA462_04325</name>
</gene>
<protein>
    <recommendedName>
        <fullName evidence="2">histidine kinase</fullName>
        <ecNumber evidence="2">2.7.13.3</ecNumber>
    </recommendedName>
</protein>
<reference evidence="8 9" key="1">
    <citation type="submission" date="2018-10" db="EMBL/GenBank/DDBJ databases">
        <title>Natrarchaeobius chitinivorans gen. nov., sp. nov., and Natrarchaeobius haloalkaliphilus sp. nov., alkaliphilic, chitin-utilizing haloarchaea from hypersaline alkaline lakes.</title>
        <authorList>
            <person name="Sorokin D.Y."/>
            <person name="Elcheninov A.G."/>
            <person name="Kostrikina N.A."/>
            <person name="Bale N.J."/>
            <person name="Sinninghe Damste J.S."/>
            <person name="Khijniak T.V."/>
            <person name="Kublanov I.V."/>
            <person name="Toshchakov S.V."/>
        </authorList>
    </citation>
    <scope>NUCLEOTIDE SEQUENCE [LARGE SCALE GENOMIC DNA]</scope>
    <source>
        <strain evidence="8 9">AArcht-Sl</strain>
    </source>
</reference>
<dbReference type="SMART" id="SM00388">
    <property type="entry name" value="HisKA"/>
    <property type="match status" value="1"/>
</dbReference>
<dbReference type="Pfam" id="PF02518">
    <property type="entry name" value="HATPase_c"/>
    <property type="match status" value="1"/>
</dbReference>
<dbReference type="Proteomes" id="UP000273828">
    <property type="component" value="Unassembled WGS sequence"/>
</dbReference>
<dbReference type="InterPro" id="IPR036097">
    <property type="entry name" value="HisK_dim/P_sf"/>
</dbReference>
<keyword evidence="4" id="KW-0808">Transferase</keyword>
<keyword evidence="5 8" id="KW-0418">Kinase</keyword>
<sequence>MTTTSVGRTGPSTIQLLVDDDANSDALSELLEERYSVIGADAESDGDLYLVDDSSFSTHRDRIEDLKSGSGPSFTPVVLVRRKGTRVNLSLPGESSESGPPLVDEVIDAPVRKTVLFRRLSNLLVRRQQFRRLEDQNDRLERFASVVSHDLRNPLQVASGRLELLEASVPESDREHLEIARESLDRMDDLIDDVLGLARAGKTIEETTAVVISDAARRAWTVVESDAADLNVPERSAAIVADADRLSSVFENLFRNAIEHGRNDVAIEVGVTDTGFYVADDGPGIPSEEREHVLERGYTTSDDGTGIGLDIVTSVADAHGWTVSVGESDGGGARFDVSGVDRPE</sequence>
<dbReference type="InterPro" id="IPR036890">
    <property type="entry name" value="HATPase_C_sf"/>
</dbReference>
<dbReference type="OrthoDB" id="8127at2157"/>
<dbReference type="InterPro" id="IPR003594">
    <property type="entry name" value="HATPase_dom"/>
</dbReference>
<dbReference type="InterPro" id="IPR003661">
    <property type="entry name" value="HisK_dim/P_dom"/>
</dbReference>
<evidence type="ECO:0000256" key="5">
    <source>
        <dbReference type="ARBA" id="ARBA00022777"/>
    </source>
</evidence>
<proteinExistence type="predicted"/>
<evidence type="ECO:0000259" key="7">
    <source>
        <dbReference type="PROSITE" id="PS50109"/>
    </source>
</evidence>
<keyword evidence="6" id="KW-0902">Two-component regulatory system</keyword>
<comment type="caution">
    <text evidence="8">The sequence shown here is derived from an EMBL/GenBank/DDBJ whole genome shotgun (WGS) entry which is preliminary data.</text>
</comment>
<comment type="catalytic activity">
    <reaction evidence="1">
        <text>ATP + protein L-histidine = ADP + protein N-phospho-L-histidine.</text>
        <dbReference type="EC" id="2.7.13.3"/>
    </reaction>
</comment>
<dbReference type="Gene3D" id="3.30.565.10">
    <property type="entry name" value="Histidine kinase-like ATPase, C-terminal domain"/>
    <property type="match status" value="1"/>
</dbReference>